<organism evidence="9 10">
    <name type="scientific">Mycolicibacterium mucogenicum</name>
    <name type="common">Mycobacterium mucogenicum</name>
    <dbReference type="NCBI Taxonomy" id="56689"/>
    <lineage>
        <taxon>Bacteria</taxon>
        <taxon>Bacillati</taxon>
        <taxon>Actinomycetota</taxon>
        <taxon>Actinomycetes</taxon>
        <taxon>Mycobacteriales</taxon>
        <taxon>Mycobacteriaceae</taxon>
        <taxon>Mycolicibacterium</taxon>
    </lineage>
</organism>
<evidence type="ECO:0000313" key="10">
    <source>
        <dbReference type="Proteomes" id="UP000093962"/>
    </source>
</evidence>
<evidence type="ECO:0000256" key="5">
    <source>
        <dbReference type="ARBA" id="ARBA00023004"/>
    </source>
</evidence>
<dbReference type="GO" id="GO:0046872">
    <property type="term" value="F:metal ion binding"/>
    <property type="evidence" value="ECO:0007669"/>
    <property type="project" value="UniProtKB-KW"/>
</dbReference>
<evidence type="ECO:0000256" key="4">
    <source>
        <dbReference type="ARBA" id="ARBA00022801"/>
    </source>
</evidence>
<dbReference type="Gene3D" id="3.40.470.10">
    <property type="entry name" value="Uracil-DNA glycosylase-like domain"/>
    <property type="match status" value="1"/>
</dbReference>
<dbReference type="GO" id="GO:0097506">
    <property type="term" value="F:deaminated base DNA N-glycosylase activity"/>
    <property type="evidence" value="ECO:0007669"/>
    <property type="project" value="UniProtKB-ARBA"/>
</dbReference>
<dbReference type="RefSeq" id="WP_061005058.1">
    <property type="nucleotide sequence ID" value="NZ_LSKA01000380.1"/>
</dbReference>
<sequence>MARDNRRQQLNLIAARISECRKCPGMNEPKVTASAPGYGAADAPVAIVGQSLCRKCMESGIPFTGGSGGYIDDALERADRKKSELFITNVVHCHPVNDRKSHSYEIDNCRHFLHEELDVVGPRLIIGLGADAEKVLTARYLDARRLAWPFVKPRTVKPDTTYLLFPEHPGSLRFKETADRAYYSPSLARAIKWGFEVG</sequence>
<keyword evidence="5" id="KW-0408">Iron</keyword>
<dbReference type="Proteomes" id="UP000093962">
    <property type="component" value="Unassembled WGS sequence"/>
</dbReference>
<proteinExistence type="predicted"/>
<keyword evidence="7" id="KW-0234">DNA repair</keyword>
<dbReference type="AlphaFoldDB" id="A0A1A0MJ99"/>
<protein>
    <submittedName>
        <fullName evidence="9">Uracil-DNA glycosylase</fullName>
    </submittedName>
</protein>
<evidence type="ECO:0000313" key="9">
    <source>
        <dbReference type="EMBL" id="OBA85544.1"/>
    </source>
</evidence>
<evidence type="ECO:0000256" key="2">
    <source>
        <dbReference type="ARBA" id="ARBA00022723"/>
    </source>
</evidence>
<dbReference type="InterPro" id="IPR051536">
    <property type="entry name" value="UDG_Type-4/5"/>
</dbReference>
<dbReference type="SUPFAM" id="SSF52141">
    <property type="entry name" value="Uracil-DNA glycosylase-like"/>
    <property type="match status" value="1"/>
</dbReference>
<keyword evidence="1" id="KW-0004">4Fe-4S</keyword>
<comment type="caution">
    <text evidence="9">The sequence shown here is derived from an EMBL/GenBank/DDBJ whole genome shotgun (WGS) entry which is preliminary data.</text>
</comment>
<accession>A0A1A0MJ99</accession>
<evidence type="ECO:0000256" key="1">
    <source>
        <dbReference type="ARBA" id="ARBA00022485"/>
    </source>
</evidence>
<dbReference type="EMBL" id="LZSF01000175">
    <property type="protein sequence ID" value="OBA85544.1"/>
    <property type="molecule type" value="Genomic_DNA"/>
</dbReference>
<keyword evidence="2" id="KW-0479">Metal-binding</keyword>
<dbReference type="GO" id="GO:0006281">
    <property type="term" value="P:DNA repair"/>
    <property type="evidence" value="ECO:0007669"/>
    <property type="project" value="UniProtKB-KW"/>
</dbReference>
<dbReference type="GO" id="GO:0051539">
    <property type="term" value="F:4 iron, 4 sulfur cluster binding"/>
    <property type="evidence" value="ECO:0007669"/>
    <property type="project" value="UniProtKB-KW"/>
</dbReference>
<dbReference type="OrthoDB" id="5290748at2"/>
<keyword evidence="4" id="KW-0378">Hydrolase</keyword>
<name>A0A1A0MJ99_MYCMU</name>
<keyword evidence="6" id="KW-0411">Iron-sulfur</keyword>
<evidence type="ECO:0000256" key="7">
    <source>
        <dbReference type="ARBA" id="ARBA00023204"/>
    </source>
</evidence>
<keyword evidence="3" id="KW-0227">DNA damage</keyword>
<dbReference type="InterPro" id="IPR005122">
    <property type="entry name" value="Uracil-DNA_glycosylase-like"/>
</dbReference>
<dbReference type="SMART" id="SM00987">
    <property type="entry name" value="UreE_C"/>
    <property type="match status" value="1"/>
</dbReference>
<dbReference type="Pfam" id="PF03167">
    <property type="entry name" value="UDG"/>
    <property type="match status" value="1"/>
</dbReference>
<feature type="domain" description="Uracil-DNA glycosylase-like" evidence="8">
    <location>
        <begin position="36"/>
        <end position="181"/>
    </location>
</feature>
<dbReference type="SMART" id="SM00986">
    <property type="entry name" value="UDG"/>
    <property type="match status" value="1"/>
</dbReference>
<gene>
    <name evidence="9" type="ORF">A5642_24005</name>
</gene>
<dbReference type="InterPro" id="IPR036895">
    <property type="entry name" value="Uracil-DNA_glycosylase-like_sf"/>
</dbReference>
<evidence type="ECO:0000256" key="3">
    <source>
        <dbReference type="ARBA" id="ARBA00022763"/>
    </source>
</evidence>
<dbReference type="PANTHER" id="PTHR33693">
    <property type="entry name" value="TYPE-5 URACIL-DNA GLYCOSYLASE"/>
    <property type="match status" value="1"/>
</dbReference>
<reference evidence="9 10" key="1">
    <citation type="submission" date="2016-06" db="EMBL/GenBank/DDBJ databases">
        <authorList>
            <person name="Kjaerup R.B."/>
            <person name="Dalgaard T.S."/>
            <person name="Juul-Madsen H.R."/>
        </authorList>
    </citation>
    <scope>NUCLEOTIDE SEQUENCE [LARGE SCALE GENOMIC DNA]</scope>
    <source>
        <strain evidence="9 10">1199456.5</strain>
    </source>
</reference>
<evidence type="ECO:0000256" key="6">
    <source>
        <dbReference type="ARBA" id="ARBA00023014"/>
    </source>
</evidence>
<evidence type="ECO:0000259" key="8">
    <source>
        <dbReference type="SMART" id="SM00986"/>
    </source>
</evidence>